<evidence type="ECO:0000256" key="3">
    <source>
        <dbReference type="ARBA" id="ARBA00022490"/>
    </source>
</evidence>
<evidence type="ECO:0000256" key="16">
    <source>
        <dbReference type="ARBA" id="ARBA00064564"/>
    </source>
</evidence>
<dbReference type="PANTHER" id="PTHR46985">
    <property type="entry name" value="NACHT, LRR AND PYD DOMAINS-CONTAINING PROTEIN 1"/>
    <property type="match status" value="1"/>
</dbReference>
<feature type="coiled-coil region" evidence="19">
    <location>
        <begin position="447"/>
        <end position="481"/>
    </location>
</feature>
<comment type="subunit">
    <text evidence="15">Interacts with DPP9; leading to inhibit activation of the inflammasome. DPP9 acts via formation of a ternary complex, composed of a DPP9 homodimer, one full-length CARD8 protein, and one cleaved C-terminus of CARD8 (Caspase recruitment domain-containing protein 8, C-terminus). Interacts with DPP8; leading to inhibit activation of the inflammasome, probably via formation of a ternary complex with DPP8. Interacts with NLRP3. Interacts with IKBKG/NEMO. Interacts with DRAL. Binds to caspase-1 (CASP1), CARD16/pseudo-ICE and CARD18/ICEBERG. Interacts with NLRP2 (via NACHT domain).</text>
</comment>
<evidence type="ECO:0000313" key="22">
    <source>
        <dbReference type="EMBL" id="KAF6409217.1"/>
    </source>
</evidence>
<keyword evidence="4" id="KW-0399">Innate immunity</keyword>
<comment type="function">
    <text evidence="13">Constitutes the active part of the CARD8 inflammasome. In absence of pathogens and other damage-associated signals, interacts with the N-terminal part of CARD8 (Caspase recruitment domain-containing protein 8, N-terminus), preventing activation of the CARD8 inflammasome. In response to pathogen-associated signals, the N-terminal part of CARD8 is degraded by the proteasome, releasing this form, which polymerizes to form the CARD8 inflammasome complex: the CARD8 inflammasome complex then directly recruits pro-caspase-1 (proCASP1) and promotes caspase-1 (CASP1) activation, leading to gasdermin-D (GSDMD) cleavage and subsequent pyroptosis.</text>
</comment>
<dbReference type="InterPro" id="IPR025307">
    <property type="entry name" value="FIIND_dom"/>
</dbReference>
<keyword evidence="7" id="KW-0832">Ubl conjugation</keyword>
<gene>
    <name evidence="22" type="ORF">HJG63_002099</name>
</gene>
<dbReference type="Pfam" id="PF23679">
    <property type="entry name" value="UPA-FIIND"/>
    <property type="match status" value="1"/>
</dbReference>
<dbReference type="GO" id="GO:0042981">
    <property type="term" value="P:regulation of apoptotic process"/>
    <property type="evidence" value="ECO:0007669"/>
    <property type="project" value="InterPro"/>
</dbReference>
<keyword evidence="19" id="KW-0175">Coiled coil</keyword>
<dbReference type="GO" id="GO:0008656">
    <property type="term" value="F:cysteine-type endopeptidase activator activity involved in apoptotic process"/>
    <property type="evidence" value="ECO:0007669"/>
    <property type="project" value="TreeGrafter"/>
</dbReference>
<keyword evidence="23" id="KW-1185">Reference proteome</keyword>
<organism evidence="22 23">
    <name type="scientific">Rousettus aegyptiacus</name>
    <name type="common">Egyptian fruit bat</name>
    <name type="synonym">Pteropus aegyptiacus</name>
    <dbReference type="NCBI Taxonomy" id="9407"/>
    <lineage>
        <taxon>Eukaryota</taxon>
        <taxon>Metazoa</taxon>
        <taxon>Chordata</taxon>
        <taxon>Craniata</taxon>
        <taxon>Vertebrata</taxon>
        <taxon>Euteleostomi</taxon>
        <taxon>Mammalia</taxon>
        <taxon>Eutheria</taxon>
        <taxon>Laurasiatheria</taxon>
        <taxon>Chiroptera</taxon>
        <taxon>Yinpterochiroptera</taxon>
        <taxon>Pteropodoidea</taxon>
        <taxon>Pteropodidae</taxon>
        <taxon>Rousettinae</taxon>
        <taxon>Rousettus</taxon>
    </lineage>
</organism>
<dbReference type="PANTHER" id="PTHR46985:SF4">
    <property type="entry name" value="CASPASE RECRUITMENT DOMAIN-CONTAINING PROTEIN 8"/>
    <property type="match status" value="1"/>
</dbReference>
<evidence type="ECO:0000256" key="6">
    <source>
        <dbReference type="ARBA" id="ARBA00022801"/>
    </source>
</evidence>
<feature type="domain" description="FIIND" evidence="21">
    <location>
        <begin position="150"/>
        <end position="435"/>
    </location>
</feature>
<evidence type="ECO:0000256" key="17">
    <source>
        <dbReference type="ARBA" id="ARBA00064718"/>
    </source>
</evidence>
<accession>A0A7J8CED9</accession>
<evidence type="ECO:0000259" key="20">
    <source>
        <dbReference type="PROSITE" id="PS50209"/>
    </source>
</evidence>
<keyword evidence="6" id="KW-0378">Hydrolase</keyword>
<evidence type="ECO:0000256" key="1">
    <source>
        <dbReference type="ARBA" id="ARBA00004110"/>
    </source>
</evidence>
<evidence type="ECO:0000256" key="13">
    <source>
        <dbReference type="ARBA" id="ARBA00056714"/>
    </source>
</evidence>
<dbReference type="InterPro" id="IPR051249">
    <property type="entry name" value="NLRP_Inflammasome"/>
</dbReference>
<protein>
    <recommendedName>
        <fullName evidence="18">Caspase recruitment domain-containing protein 8</fullName>
    </recommendedName>
</protein>
<comment type="subcellular location">
    <subcellularLocation>
        <location evidence="1">Inflammasome</location>
    </subcellularLocation>
    <subcellularLocation>
        <location evidence="2">Nucleus</location>
    </subcellularLocation>
</comment>
<evidence type="ECO:0000313" key="23">
    <source>
        <dbReference type="Proteomes" id="UP000593571"/>
    </source>
</evidence>
<comment type="function">
    <text evidence="12">Regulatory part that prevents formation of the CARD8 inflammasome: in absence of pathogens and other damage-associated signals, interacts with the C-terminal part of CARD8 (Caspase recruitment domain-containing protein 8, C-terminus), preventing activation of the CARD8 inflammasome. In response to pathogen-associated signals, this part is ubiquitinated by the N-end rule pathway and degraded by the proteasome, releasing the cleaved C-terminal part of the protein, which polymerizes and forms the CARD8 inflammasome.</text>
</comment>
<dbReference type="PROSITE" id="PS50209">
    <property type="entry name" value="CARD"/>
    <property type="match status" value="1"/>
</dbReference>
<evidence type="ECO:0000256" key="2">
    <source>
        <dbReference type="ARBA" id="ARBA00004123"/>
    </source>
</evidence>
<proteinExistence type="predicted"/>
<evidence type="ECO:0000256" key="15">
    <source>
        <dbReference type="ARBA" id="ARBA00061901"/>
    </source>
</evidence>
<dbReference type="AlphaFoldDB" id="A0A7J8CED9"/>
<evidence type="ECO:0000256" key="10">
    <source>
        <dbReference type="ARBA" id="ARBA00023233"/>
    </source>
</evidence>
<evidence type="ECO:0000256" key="4">
    <source>
        <dbReference type="ARBA" id="ARBA00022588"/>
    </source>
</evidence>
<comment type="caution">
    <text evidence="22">The sequence shown here is derived from an EMBL/GenBank/DDBJ whole genome shotgun (WGS) entry which is preliminary data.</text>
</comment>
<evidence type="ECO:0000256" key="19">
    <source>
        <dbReference type="SAM" id="Coils"/>
    </source>
</evidence>
<evidence type="ECO:0000256" key="8">
    <source>
        <dbReference type="ARBA" id="ARBA00022859"/>
    </source>
</evidence>
<dbReference type="SUPFAM" id="SSF47986">
    <property type="entry name" value="DEATH domain"/>
    <property type="match status" value="1"/>
</dbReference>
<dbReference type="InterPro" id="IPR001315">
    <property type="entry name" value="CARD"/>
</dbReference>
<dbReference type="CDD" id="cd01671">
    <property type="entry name" value="CARD"/>
    <property type="match status" value="1"/>
</dbReference>
<keyword evidence="10" id="KW-1271">Inflammasome</keyword>
<dbReference type="InterPro" id="IPR011029">
    <property type="entry name" value="DEATH-like_dom_sf"/>
</dbReference>
<comment type="function">
    <text evidence="14">Constitutes the precursor of the CARD8 inflammasome, which mediates autoproteolytic processing within the FIIND domain to generate the N-terminal and C-terminal parts, which are associated non-covalently in absence of pathogens and other damage-associated signals.</text>
</comment>
<evidence type="ECO:0000256" key="11">
    <source>
        <dbReference type="ARBA" id="ARBA00023242"/>
    </source>
</evidence>
<dbReference type="GO" id="GO:0008233">
    <property type="term" value="F:peptidase activity"/>
    <property type="evidence" value="ECO:0007669"/>
    <property type="project" value="UniProtKB-KW"/>
</dbReference>
<name>A0A7J8CED9_ROUAE</name>
<dbReference type="Proteomes" id="UP000593571">
    <property type="component" value="Unassembled WGS sequence"/>
</dbReference>
<dbReference type="GO" id="GO:0045087">
    <property type="term" value="P:innate immune response"/>
    <property type="evidence" value="ECO:0007669"/>
    <property type="project" value="UniProtKB-KW"/>
</dbReference>
<keyword evidence="3" id="KW-0963">Cytoplasm</keyword>
<dbReference type="PROSITE" id="PS51830">
    <property type="entry name" value="FIIND"/>
    <property type="match status" value="1"/>
</dbReference>
<evidence type="ECO:0000256" key="12">
    <source>
        <dbReference type="ARBA" id="ARBA00053489"/>
    </source>
</evidence>
<evidence type="ECO:0000256" key="7">
    <source>
        <dbReference type="ARBA" id="ARBA00022843"/>
    </source>
</evidence>
<evidence type="ECO:0000256" key="18">
    <source>
        <dbReference type="ARBA" id="ARBA00072285"/>
    </source>
</evidence>
<dbReference type="Gene3D" id="1.10.533.10">
    <property type="entry name" value="Death Domain, Fas"/>
    <property type="match status" value="1"/>
</dbReference>
<keyword evidence="9" id="KW-0395">Inflammatory response</keyword>
<evidence type="ECO:0000256" key="9">
    <source>
        <dbReference type="ARBA" id="ARBA00023198"/>
    </source>
</evidence>
<keyword evidence="5" id="KW-0645">Protease</keyword>
<comment type="subunit">
    <text evidence="17">Interacts with the N-terminal part of CARD8 (Caspase recruitment domain-containing protein 8, N-terminus) in absence of pathogens and other damage-associated signals. Homomultimer; forms the CARD8 inflammasome polymeric complex, a filament composed of homopolymers of this form in response to pathogens and other damage-associated signals. The CARD8 inflammasome polymeric complex directly recruits pro-caspase-1 (proCASP1) independently of PYCARD/ASC. Interacts (via CARD domain) with CASP1 (via CARD domain); leading to CASP1 activation.</text>
</comment>
<evidence type="ECO:0000259" key="21">
    <source>
        <dbReference type="PROSITE" id="PS51830"/>
    </source>
</evidence>
<keyword evidence="8" id="KW-0391">Immunity</keyword>
<dbReference type="Pfam" id="PF00619">
    <property type="entry name" value="CARD"/>
    <property type="match status" value="1"/>
</dbReference>
<dbReference type="GO" id="GO:0072559">
    <property type="term" value="C:NLRP3 inflammasome complex"/>
    <property type="evidence" value="ECO:0007669"/>
    <property type="project" value="TreeGrafter"/>
</dbReference>
<keyword evidence="11" id="KW-0539">Nucleus</keyword>
<sequence length="526" mass="59720">MERTKPHKLLRRSKIWRLGWPCGCRCNGDKNTEQFLPQLVGLSQIVTDEEGLYSLGVEEVHRSTWREFKTYDDAFAYTSRMVVNPSWQNVSPEPRRECLRRTKIGDKKFSKESPQRQESGDVCSEERQLVPTTAVILSSGFKPTCQSHQFLGPAGTVDVDLIDKSVNKYSVHFSTPGFYWWPATGLALQVRAAVTVTITLDSWSEHLAPDLQHHKQWMVAGPLLDISVEPGDAIAEIYLPHFISLPADGVDVSWFHVAHFKDEGMVLEPPARVEPFYAVLENPSFSLMGIFLRIARGTRLSIPITSTTLVYYHWNSEEINFHLYLIPSDASLTKAIDEEEARFHGVRLQSSPPVEALNFGSRYIVSCTANVDIIPKELKLSYRNPGEIQPFSKICVGQMKAPIRFEIIEKRRKTLVWETLVKPVDLQLSAASTPALVSGAAFVKNHRRQLQARIGDLDGVLDDLQDTEVLTEGEKETVEQEQTRQKRNKTLLKIVERKGDEALELLFRSISKRDPYLMSFLSQQNL</sequence>
<dbReference type="Pfam" id="PF13553">
    <property type="entry name" value="FIIND"/>
    <property type="match status" value="1"/>
</dbReference>
<dbReference type="EMBL" id="JACASE010000014">
    <property type="protein sequence ID" value="KAF6409217.1"/>
    <property type="molecule type" value="Genomic_DNA"/>
</dbReference>
<evidence type="ECO:0000256" key="14">
    <source>
        <dbReference type="ARBA" id="ARBA00060341"/>
    </source>
</evidence>
<dbReference type="OrthoDB" id="428577at2759"/>
<reference evidence="22 23" key="1">
    <citation type="journal article" date="2020" name="Nature">
        <title>Six reference-quality genomes reveal evolution of bat adaptations.</title>
        <authorList>
            <person name="Jebb D."/>
            <person name="Huang Z."/>
            <person name="Pippel M."/>
            <person name="Hughes G.M."/>
            <person name="Lavrichenko K."/>
            <person name="Devanna P."/>
            <person name="Winkler S."/>
            <person name="Jermiin L.S."/>
            <person name="Skirmuntt E.C."/>
            <person name="Katzourakis A."/>
            <person name="Burkitt-Gray L."/>
            <person name="Ray D.A."/>
            <person name="Sullivan K.A.M."/>
            <person name="Roscito J.G."/>
            <person name="Kirilenko B.M."/>
            <person name="Davalos L.M."/>
            <person name="Corthals A.P."/>
            <person name="Power M.L."/>
            <person name="Jones G."/>
            <person name="Ransome R.D."/>
            <person name="Dechmann D.K.N."/>
            <person name="Locatelli A.G."/>
            <person name="Puechmaille S.J."/>
            <person name="Fedrigo O."/>
            <person name="Jarvis E.D."/>
            <person name="Hiller M."/>
            <person name="Vernes S.C."/>
            <person name="Myers E.W."/>
            <person name="Teeling E.C."/>
        </authorList>
    </citation>
    <scope>NUCLEOTIDE SEQUENCE [LARGE SCALE GENOMIC DNA]</scope>
    <source>
        <strain evidence="22">MRouAeg1</strain>
        <tissue evidence="22">Muscle</tissue>
    </source>
</reference>
<dbReference type="FunFam" id="1.10.533.10:FF:000090">
    <property type="entry name" value="Caspase recruitment domain family member 8"/>
    <property type="match status" value="1"/>
</dbReference>
<dbReference type="GO" id="GO:0043122">
    <property type="term" value="P:regulation of canonical NF-kappaB signal transduction"/>
    <property type="evidence" value="ECO:0007669"/>
    <property type="project" value="TreeGrafter"/>
</dbReference>
<dbReference type="GO" id="GO:0006954">
    <property type="term" value="P:inflammatory response"/>
    <property type="evidence" value="ECO:0007669"/>
    <property type="project" value="UniProtKB-KW"/>
</dbReference>
<comment type="subunit">
    <text evidence="16">Interacts with the C-terminal part of CARD8 (Caspase recruitment domain-containing protein 8, C-terminus) in absence of pathogens and other damage-associated signals.</text>
</comment>
<dbReference type="GO" id="GO:0005634">
    <property type="term" value="C:nucleus"/>
    <property type="evidence" value="ECO:0007669"/>
    <property type="project" value="UniProtKB-SubCell"/>
</dbReference>
<evidence type="ECO:0000256" key="5">
    <source>
        <dbReference type="ARBA" id="ARBA00022670"/>
    </source>
</evidence>
<dbReference type="GO" id="GO:0006508">
    <property type="term" value="P:proteolysis"/>
    <property type="evidence" value="ECO:0007669"/>
    <property type="project" value="UniProtKB-KW"/>
</dbReference>
<feature type="domain" description="CARD" evidence="20">
    <location>
        <begin position="442"/>
        <end position="525"/>
    </location>
</feature>